<dbReference type="EMBL" id="CAOS01000011">
    <property type="protein sequence ID" value="CCO08622.1"/>
    <property type="molecule type" value="Genomic_DNA"/>
</dbReference>
<dbReference type="STRING" id="1121428.DESHY_40172"/>
<comment type="subcellular location">
    <subcellularLocation>
        <location evidence="8">Cytoplasm</location>
    </subcellularLocation>
</comment>
<evidence type="ECO:0000313" key="13">
    <source>
        <dbReference type="Proteomes" id="UP000009315"/>
    </source>
</evidence>
<organism evidence="12 13">
    <name type="scientific">Desulforamulus hydrothermalis Lam5 = DSM 18033</name>
    <dbReference type="NCBI Taxonomy" id="1121428"/>
    <lineage>
        <taxon>Bacteria</taxon>
        <taxon>Bacillati</taxon>
        <taxon>Bacillota</taxon>
        <taxon>Clostridia</taxon>
        <taxon>Eubacteriales</taxon>
        <taxon>Peptococcaceae</taxon>
        <taxon>Desulforamulus</taxon>
    </lineage>
</organism>
<evidence type="ECO:0000256" key="1">
    <source>
        <dbReference type="ARBA" id="ARBA00013260"/>
    </source>
</evidence>
<dbReference type="GO" id="GO:0006515">
    <property type="term" value="P:protein quality control for misfolded or incompletely synthesized proteins"/>
    <property type="evidence" value="ECO:0007669"/>
    <property type="project" value="UniProtKB-UniRule"/>
</dbReference>
<sequence length="203" mass="22008">MKLIVGLGNPGPAYAHTRHNVGFMVIDSLARQLGAEVSKEQHKALVGQAVIGGTRVILAKPQTYMNLSGQAVVALMNWYKLTPEDLLVIADDLDLPPGRLRMRKKGSDGGQKGLRNIIELLGTQEFTRLRLGIGRPVHGAVEYVLGKIAGPEAELLQEAVARAAEAAKTWVLEGTDKAMNRFNQKPDNRKAEPAQGLSQTARD</sequence>
<dbReference type="PANTHER" id="PTHR17224:SF1">
    <property type="entry name" value="PEPTIDYL-TRNA HYDROLASE"/>
    <property type="match status" value="1"/>
</dbReference>
<dbReference type="GO" id="GO:0000049">
    <property type="term" value="F:tRNA binding"/>
    <property type="evidence" value="ECO:0007669"/>
    <property type="project" value="UniProtKB-UniRule"/>
</dbReference>
<dbReference type="Gene3D" id="3.40.50.1470">
    <property type="entry name" value="Peptidyl-tRNA hydrolase"/>
    <property type="match status" value="1"/>
</dbReference>
<comment type="catalytic activity">
    <reaction evidence="6 8 9">
        <text>an N-acyl-L-alpha-aminoacyl-tRNA + H2O = an N-acyl-L-amino acid + a tRNA + H(+)</text>
        <dbReference type="Rhea" id="RHEA:54448"/>
        <dbReference type="Rhea" id="RHEA-COMP:10123"/>
        <dbReference type="Rhea" id="RHEA-COMP:13883"/>
        <dbReference type="ChEBI" id="CHEBI:15377"/>
        <dbReference type="ChEBI" id="CHEBI:15378"/>
        <dbReference type="ChEBI" id="CHEBI:59874"/>
        <dbReference type="ChEBI" id="CHEBI:78442"/>
        <dbReference type="ChEBI" id="CHEBI:138191"/>
        <dbReference type="EC" id="3.1.1.29"/>
    </reaction>
</comment>
<dbReference type="HAMAP" id="MF_00083">
    <property type="entry name" value="Pept_tRNA_hydro_bact"/>
    <property type="match status" value="1"/>
</dbReference>
<dbReference type="Proteomes" id="UP000009315">
    <property type="component" value="Unassembled WGS sequence"/>
</dbReference>
<evidence type="ECO:0000256" key="2">
    <source>
        <dbReference type="ARBA" id="ARBA00022555"/>
    </source>
</evidence>
<feature type="binding site" evidence="8">
    <location>
        <position position="64"/>
    </location>
    <ligand>
        <name>tRNA</name>
        <dbReference type="ChEBI" id="CHEBI:17843"/>
    </ligand>
</feature>
<keyword evidence="13" id="KW-1185">Reference proteome</keyword>
<feature type="active site" description="Proton acceptor" evidence="8">
    <location>
        <position position="19"/>
    </location>
</feature>
<dbReference type="AlphaFoldDB" id="K8DZQ9"/>
<keyword evidence="2 8" id="KW-0820">tRNA-binding</keyword>
<evidence type="ECO:0000256" key="9">
    <source>
        <dbReference type="RuleBase" id="RU000673"/>
    </source>
</evidence>
<evidence type="ECO:0000256" key="8">
    <source>
        <dbReference type="HAMAP-Rule" id="MF_00083"/>
    </source>
</evidence>
<dbReference type="RefSeq" id="WP_008412141.1">
    <property type="nucleotide sequence ID" value="NZ_CAOS01000011.1"/>
</dbReference>
<name>K8DZQ9_9FIRM</name>
<evidence type="ECO:0000256" key="6">
    <source>
        <dbReference type="ARBA" id="ARBA00048707"/>
    </source>
</evidence>
<dbReference type="eggNOG" id="COG0193">
    <property type="taxonomic scope" value="Bacteria"/>
</dbReference>
<accession>K8DZQ9</accession>
<dbReference type="InterPro" id="IPR036416">
    <property type="entry name" value="Pept_tRNA_hydro_sf"/>
</dbReference>
<feature type="binding site" evidence="8">
    <location>
        <position position="14"/>
    </location>
    <ligand>
        <name>tRNA</name>
        <dbReference type="ChEBI" id="CHEBI:17843"/>
    </ligand>
</feature>
<dbReference type="EC" id="3.1.1.29" evidence="1 8"/>
<dbReference type="InterPro" id="IPR018171">
    <property type="entry name" value="Pept_tRNA_hydro_CS"/>
</dbReference>
<dbReference type="PROSITE" id="PS01195">
    <property type="entry name" value="PEPT_TRNA_HYDROL_1"/>
    <property type="match status" value="1"/>
</dbReference>
<dbReference type="InterPro" id="IPR001328">
    <property type="entry name" value="Pept_tRNA_hydro"/>
</dbReference>
<comment type="subunit">
    <text evidence="8">Monomer.</text>
</comment>
<gene>
    <name evidence="8 12" type="primary">pth</name>
    <name evidence="12" type="ORF">DESHY_40172</name>
</gene>
<evidence type="ECO:0000256" key="3">
    <source>
        <dbReference type="ARBA" id="ARBA00022801"/>
    </source>
</evidence>
<protein>
    <recommendedName>
        <fullName evidence="7 8">Peptidyl-tRNA hydrolase</fullName>
        <shortName evidence="8">Pth</shortName>
        <ecNumber evidence="1 8">3.1.1.29</ecNumber>
    </recommendedName>
</protein>
<dbReference type="Pfam" id="PF01195">
    <property type="entry name" value="Pept_tRNA_hydro"/>
    <property type="match status" value="1"/>
</dbReference>
<evidence type="ECO:0000256" key="7">
    <source>
        <dbReference type="ARBA" id="ARBA00050038"/>
    </source>
</evidence>
<dbReference type="GO" id="GO:0005737">
    <property type="term" value="C:cytoplasm"/>
    <property type="evidence" value="ECO:0007669"/>
    <property type="project" value="UniProtKB-SubCell"/>
</dbReference>
<comment type="function">
    <text evidence="8">Catalyzes the release of premature peptidyl moieties from peptidyl-tRNA molecules trapped in stalled 50S ribosomal subunits, and thus maintains levels of free tRNAs and 50S ribosomes.</text>
</comment>
<comment type="similarity">
    <text evidence="5 8 10">Belongs to the PTH family.</text>
</comment>
<evidence type="ECO:0000256" key="10">
    <source>
        <dbReference type="RuleBase" id="RU004320"/>
    </source>
</evidence>
<comment type="caution">
    <text evidence="8">Lacks conserved residue(s) required for the propagation of feature annotation.</text>
</comment>
<comment type="function">
    <text evidence="8">Hydrolyzes ribosome-free peptidyl-tRNAs (with 1 or more amino acids incorporated), which drop off the ribosome during protein synthesis, or as a result of ribosome stalling.</text>
</comment>
<proteinExistence type="inferred from homology"/>
<dbReference type="NCBIfam" id="TIGR00447">
    <property type="entry name" value="pth"/>
    <property type="match status" value="1"/>
</dbReference>
<feature type="region of interest" description="Disordered" evidence="11">
    <location>
        <begin position="180"/>
        <end position="203"/>
    </location>
</feature>
<dbReference type="OrthoDB" id="9800507at2"/>
<dbReference type="FunFam" id="3.40.50.1470:FF:000001">
    <property type="entry name" value="Peptidyl-tRNA hydrolase"/>
    <property type="match status" value="1"/>
</dbReference>
<feature type="site" description="Stabilizes the basic form of H active site to accept a proton" evidence="8">
    <location>
        <position position="91"/>
    </location>
</feature>
<feature type="binding site" evidence="8">
    <location>
        <position position="66"/>
    </location>
    <ligand>
        <name>tRNA</name>
        <dbReference type="ChEBI" id="CHEBI:17843"/>
    </ligand>
</feature>
<evidence type="ECO:0000256" key="11">
    <source>
        <dbReference type="SAM" id="MobiDB-lite"/>
    </source>
</evidence>
<keyword evidence="4 8" id="KW-0694">RNA-binding</keyword>
<comment type="caution">
    <text evidence="12">The sequence shown here is derived from an EMBL/GenBank/DDBJ whole genome shotgun (WGS) entry which is preliminary data.</text>
</comment>
<reference evidence="12 13" key="1">
    <citation type="journal article" date="2013" name="Genome Announc.">
        <title>Genome Sequence of the Sulfate-Reducing Bacterium Desulfotomaculum hydrothermale Lam5(T).</title>
        <authorList>
            <person name="Amin O."/>
            <person name="Fardeau M.L."/>
            <person name="Valette O."/>
            <person name="Hirschler-Rea A."/>
            <person name="Barbe V."/>
            <person name="Medigue C."/>
            <person name="Vacherie B."/>
            <person name="Ollivier B."/>
            <person name="Bertin P.N."/>
            <person name="Dolla A."/>
        </authorList>
    </citation>
    <scope>NUCLEOTIDE SEQUENCE [LARGE SCALE GENOMIC DNA]</scope>
    <source>
        <strain evidence="13">Lam5 / DSM 18033</strain>
    </source>
</reference>
<feature type="site" description="Discriminates between blocked and unblocked aminoacyl-tRNA" evidence="8">
    <location>
        <position position="9"/>
    </location>
</feature>
<dbReference type="CDD" id="cd00462">
    <property type="entry name" value="PTH"/>
    <property type="match status" value="1"/>
</dbReference>
<feature type="compositionally biased region" description="Basic and acidic residues" evidence="11">
    <location>
        <begin position="180"/>
        <end position="192"/>
    </location>
</feature>
<dbReference type="SUPFAM" id="SSF53178">
    <property type="entry name" value="Peptidyl-tRNA hydrolase-like"/>
    <property type="match status" value="1"/>
</dbReference>
<evidence type="ECO:0000313" key="12">
    <source>
        <dbReference type="EMBL" id="CCO08622.1"/>
    </source>
</evidence>
<dbReference type="PANTHER" id="PTHR17224">
    <property type="entry name" value="PEPTIDYL-TRNA HYDROLASE"/>
    <property type="match status" value="1"/>
</dbReference>
<evidence type="ECO:0000256" key="4">
    <source>
        <dbReference type="ARBA" id="ARBA00022884"/>
    </source>
</evidence>
<keyword evidence="8" id="KW-0963">Cytoplasm</keyword>
<keyword evidence="3 8" id="KW-0378">Hydrolase</keyword>
<dbReference type="GO" id="GO:0072344">
    <property type="term" value="P:rescue of stalled ribosome"/>
    <property type="evidence" value="ECO:0007669"/>
    <property type="project" value="UniProtKB-UniRule"/>
</dbReference>
<dbReference type="GO" id="GO:0004045">
    <property type="term" value="F:peptidyl-tRNA hydrolase activity"/>
    <property type="evidence" value="ECO:0007669"/>
    <property type="project" value="UniProtKB-UniRule"/>
</dbReference>
<evidence type="ECO:0000256" key="5">
    <source>
        <dbReference type="ARBA" id="ARBA00038063"/>
    </source>
</evidence>